<reference evidence="4" key="2">
    <citation type="submission" date="2021-04" db="EMBL/GenBank/DDBJ databases">
        <authorList>
            <person name="Gilroy R."/>
        </authorList>
    </citation>
    <scope>NUCLEOTIDE SEQUENCE</scope>
    <source>
        <strain evidence="4">B3-3758</strain>
    </source>
</reference>
<feature type="region of interest" description="Disordered" evidence="1">
    <location>
        <begin position="87"/>
        <end position="107"/>
    </location>
</feature>
<evidence type="ECO:0000259" key="3">
    <source>
        <dbReference type="Pfam" id="PF13568"/>
    </source>
</evidence>
<dbReference type="InterPro" id="IPR011250">
    <property type="entry name" value="OMP/PagP_B-barrel"/>
</dbReference>
<keyword evidence="2" id="KW-0472">Membrane</keyword>
<feature type="domain" description="Outer membrane protein beta-barrel" evidence="3">
    <location>
        <begin position="262"/>
        <end position="383"/>
    </location>
</feature>
<evidence type="ECO:0000313" key="5">
    <source>
        <dbReference type="Proteomes" id="UP000824236"/>
    </source>
</evidence>
<organism evidence="4 5">
    <name type="scientific">Candidatus Bacteroides intestinipullorum</name>
    <dbReference type="NCBI Taxonomy" id="2838471"/>
    <lineage>
        <taxon>Bacteria</taxon>
        <taxon>Pseudomonadati</taxon>
        <taxon>Bacteroidota</taxon>
        <taxon>Bacteroidia</taxon>
        <taxon>Bacteroidales</taxon>
        <taxon>Bacteroidaceae</taxon>
        <taxon>Bacteroides</taxon>
    </lineage>
</organism>
<dbReference type="AlphaFoldDB" id="A0A9E2NQT6"/>
<keyword evidence="2" id="KW-0812">Transmembrane</keyword>
<dbReference type="Proteomes" id="UP000824236">
    <property type="component" value="Unassembled WGS sequence"/>
</dbReference>
<name>A0A9E2NQT6_9BACE</name>
<reference evidence="4" key="1">
    <citation type="journal article" date="2021" name="PeerJ">
        <title>Extensive microbial diversity within the chicken gut microbiome revealed by metagenomics and culture.</title>
        <authorList>
            <person name="Gilroy R."/>
            <person name="Ravi A."/>
            <person name="Getino M."/>
            <person name="Pursley I."/>
            <person name="Horton D.L."/>
            <person name="Alikhan N.F."/>
            <person name="Baker D."/>
            <person name="Gharbi K."/>
            <person name="Hall N."/>
            <person name="Watson M."/>
            <person name="Adriaenssens E.M."/>
            <person name="Foster-Nyarko E."/>
            <person name="Jarju S."/>
            <person name="Secka A."/>
            <person name="Antonio M."/>
            <person name="Oren A."/>
            <person name="Chaudhuri R.R."/>
            <person name="La Ragione R."/>
            <person name="Hildebrand F."/>
            <person name="Pallen M.J."/>
        </authorList>
    </citation>
    <scope>NUCLEOTIDE SEQUENCE</scope>
    <source>
        <strain evidence="4">B3-3758</strain>
    </source>
</reference>
<proteinExistence type="predicted"/>
<dbReference type="Gene3D" id="2.40.160.20">
    <property type="match status" value="1"/>
</dbReference>
<sequence length="418" mass="45336">MKKDEAWLEKIKERLDEYAEPVPSGGWERLERDLPPARKVVPLRRWMTAVAALLVGAVSFIAIRLADKPVPDEPAALESPVLARHLSPVTASPGPEADALPDRAGTDERLPIVARIERAEAVQTEQTEAMQSPEPDESTGDTRHPSPVTPSPAPKANPRKENRKKKATELPPADRELLAMMDDRPHRKAQGWAVGLLVGNTGGGMGNSSASNGLVHGPQSAPGTGYLKLDLTSTSNTVLPIPEGQEIVFQNGVPYLQSRTRRIVSVDHKQPLSAGVSFRKNLPKGFSVETGLVYTYLASDILYEGAAQTVSQKLHYLGIPLRANWNFLDKSRFTLYVSAGGTVEKCIYGKAGSDDVSVDPLQLSVMAAVGAQYNIGKHLGIYLEPGIAYYFDDGSALPTIRKDNPCNFTLQAGVRLSY</sequence>
<accession>A0A9E2NQT6</accession>
<feature type="transmembrane region" description="Helical" evidence="2">
    <location>
        <begin position="46"/>
        <end position="66"/>
    </location>
</feature>
<evidence type="ECO:0000313" key="4">
    <source>
        <dbReference type="EMBL" id="MBU3814636.1"/>
    </source>
</evidence>
<dbReference type="EMBL" id="JAHLFO010000123">
    <property type="protein sequence ID" value="MBU3814636.1"/>
    <property type="molecule type" value="Genomic_DNA"/>
</dbReference>
<dbReference type="SUPFAM" id="SSF56925">
    <property type="entry name" value="OMPA-like"/>
    <property type="match status" value="1"/>
</dbReference>
<feature type="region of interest" description="Disordered" evidence="1">
    <location>
        <begin position="122"/>
        <end position="175"/>
    </location>
</feature>
<protein>
    <submittedName>
        <fullName evidence="4">Outer membrane beta-barrel protein</fullName>
    </submittedName>
</protein>
<evidence type="ECO:0000256" key="1">
    <source>
        <dbReference type="SAM" id="MobiDB-lite"/>
    </source>
</evidence>
<dbReference type="Pfam" id="PF13568">
    <property type="entry name" value="OMP_b-brl_2"/>
    <property type="match status" value="1"/>
</dbReference>
<comment type="caution">
    <text evidence="4">The sequence shown here is derived from an EMBL/GenBank/DDBJ whole genome shotgun (WGS) entry which is preliminary data.</text>
</comment>
<evidence type="ECO:0000256" key="2">
    <source>
        <dbReference type="SAM" id="Phobius"/>
    </source>
</evidence>
<dbReference type="InterPro" id="IPR025665">
    <property type="entry name" value="Beta-barrel_OMP_2"/>
</dbReference>
<keyword evidence="2" id="KW-1133">Transmembrane helix</keyword>
<gene>
    <name evidence="4" type="ORF">H9791_09070</name>
</gene>